<evidence type="ECO:0000256" key="1">
    <source>
        <dbReference type="SAM" id="MobiDB-lite"/>
    </source>
</evidence>
<proteinExistence type="predicted"/>
<name>A0A0D2G9N4_9BACT</name>
<sequence>MPIEFDPNTSTYYQTSYTQNSYAQAPVENPPPTPTGPQDPAQAVSAEKQIPQDPALVEPQDRPRPSGQETSLTGSIVDTVV</sequence>
<keyword evidence="3" id="KW-1185">Reference proteome</keyword>
<dbReference type="Proteomes" id="UP000032233">
    <property type="component" value="Unassembled WGS sequence"/>
</dbReference>
<accession>A0A0D2G9N4</accession>
<dbReference type="InParanoid" id="A0A0D2G9N4"/>
<organism evidence="2 3">
    <name type="scientific">Dethiosulfatarculus sandiegensis</name>
    <dbReference type="NCBI Taxonomy" id="1429043"/>
    <lineage>
        <taxon>Bacteria</taxon>
        <taxon>Pseudomonadati</taxon>
        <taxon>Thermodesulfobacteriota</taxon>
        <taxon>Desulfarculia</taxon>
        <taxon>Desulfarculales</taxon>
        <taxon>Desulfarculaceae</taxon>
        <taxon>Dethiosulfatarculus</taxon>
    </lineage>
</organism>
<comment type="caution">
    <text evidence="2">The sequence shown here is derived from an EMBL/GenBank/DDBJ whole genome shotgun (WGS) entry which is preliminary data.</text>
</comment>
<evidence type="ECO:0000313" key="2">
    <source>
        <dbReference type="EMBL" id="KIX11547.1"/>
    </source>
</evidence>
<protein>
    <submittedName>
        <fullName evidence="2">Uncharacterized protein</fullName>
    </submittedName>
</protein>
<evidence type="ECO:0000313" key="3">
    <source>
        <dbReference type="Proteomes" id="UP000032233"/>
    </source>
</evidence>
<feature type="region of interest" description="Disordered" evidence="1">
    <location>
        <begin position="1"/>
        <end position="81"/>
    </location>
</feature>
<gene>
    <name evidence="2" type="ORF">X474_24210</name>
</gene>
<feature type="compositionally biased region" description="Polar residues" evidence="1">
    <location>
        <begin position="67"/>
        <end position="81"/>
    </location>
</feature>
<feature type="compositionally biased region" description="Low complexity" evidence="1">
    <location>
        <begin position="8"/>
        <end position="27"/>
    </location>
</feature>
<dbReference type="EMBL" id="AZAC01000056">
    <property type="protein sequence ID" value="KIX11547.1"/>
    <property type="molecule type" value="Genomic_DNA"/>
</dbReference>
<dbReference type="AlphaFoldDB" id="A0A0D2G9N4"/>
<dbReference type="RefSeq" id="WP_044351967.1">
    <property type="nucleotide sequence ID" value="NZ_AZAC01000056.1"/>
</dbReference>
<feature type="compositionally biased region" description="Pro residues" evidence="1">
    <location>
        <begin position="28"/>
        <end position="37"/>
    </location>
</feature>
<dbReference type="STRING" id="1429043.X474_24210"/>
<reference evidence="2 3" key="1">
    <citation type="submission" date="2013-11" db="EMBL/GenBank/DDBJ databases">
        <title>Metagenomic analysis of a methanogenic consortium involved in long chain n-alkane degradation.</title>
        <authorList>
            <person name="Davidova I.A."/>
            <person name="Callaghan A.V."/>
            <person name="Wawrik B."/>
            <person name="Pruitt S."/>
            <person name="Marks C."/>
            <person name="Duncan K.E."/>
            <person name="Suflita J.M."/>
        </authorList>
    </citation>
    <scope>NUCLEOTIDE SEQUENCE [LARGE SCALE GENOMIC DNA]</scope>
    <source>
        <strain evidence="2 3">SPR</strain>
    </source>
</reference>